<protein>
    <submittedName>
        <fullName evidence="2">Uncharacterized protein</fullName>
    </submittedName>
</protein>
<gene>
    <name evidence="2" type="ORF">INT45_006078</name>
</gene>
<feature type="compositionally biased region" description="Polar residues" evidence="1">
    <location>
        <begin position="1"/>
        <end position="13"/>
    </location>
</feature>
<keyword evidence="3" id="KW-1185">Reference proteome</keyword>
<reference evidence="2 3" key="1">
    <citation type="submission" date="2020-12" db="EMBL/GenBank/DDBJ databases">
        <title>Metabolic potential, ecology and presence of endohyphal bacteria is reflected in genomic diversity of Mucoromycotina.</title>
        <authorList>
            <person name="Muszewska A."/>
            <person name="Okrasinska A."/>
            <person name="Steczkiewicz K."/>
            <person name="Drgas O."/>
            <person name="Orlowska M."/>
            <person name="Perlinska-Lenart U."/>
            <person name="Aleksandrzak-Piekarczyk T."/>
            <person name="Szatraj K."/>
            <person name="Zielenkiewicz U."/>
            <person name="Pilsyk S."/>
            <person name="Malc E."/>
            <person name="Mieczkowski P."/>
            <person name="Kruszewska J.S."/>
            <person name="Biernat P."/>
            <person name="Pawlowska J."/>
        </authorList>
    </citation>
    <scope>NUCLEOTIDE SEQUENCE [LARGE SCALE GENOMIC DNA]</scope>
    <source>
        <strain evidence="2 3">CBS 142.35</strain>
    </source>
</reference>
<dbReference type="EMBL" id="JAEPRB010000182">
    <property type="protein sequence ID" value="KAG2219370.1"/>
    <property type="molecule type" value="Genomic_DNA"/>
</dbReference>
<dbReference type="AlphaFoldDB" id="A0A8H7RYS0"/>
<name>A0A8H7RYS0_9FUNG</name>
<organism evidence="2 3">
    <name type="scientific">Circinella minor</name>
    <dbReference type="NCBI Taxonomy" id="1195481"/>
    <lineage>
        <taxon>Eukaryota</taxon>
        <taxon>Fungi</taxon>
        <taxon>Fungi incertae sedis</taxon>
        <taxon>Mucoromycota</taxon>
        <taxon>Mucoromycotina</taxon>
        <taxon>Mucoromycetes</taxon>
        <taxon>Mucorales</taxon>
        <taxon>Lichtheimiaceae</taxon>
        <taxon>Circinella</taxon>
    </lineage>
</organism>
<evidence type="ECO:0000313" key="3">
    <source>
        <dbReference type="Proteomes" id="UP000646827"/>
    </source>
</evidence>
<evidence type="ECO:0000313" key="2">
    <source>
        <dbReference type="EMBL" id="KAG2219370.1"/>
    </source>
</evidence>
<evidence type="ECO:0000256" key="1">
    <source>
        <dbReference type="SAM" id="MobiDB-lite"/>
    </source>
</evidence>
<feature type="compositionally biased region" description="Low complexity" evidence="1">
    <location>
        <begin position="14"/>
        <end position="57"/>
    </location>
</feature>
<comment type="caution">
    <text evidence="2">The sequence shown here is derived from an EMBL/GenBank/DDBJ whole genome shotgun (WGS) entry which is preliminary data.</text>
</comment>
<feature type="region of interest" description="Disordered" evidence="1">
    <location>
        <begin position="1"/>
        <end position="59"/>
    </location>
</feature>
<accession>A0A8H7RYS0</accession>
<feature type="region of interest" description="Disordered" evidence="1">
    <location>
        <begin position="126"/>
        <end position="147"/>
    </location>
</feature>
<dbReference type="OrthoDB" id="2259394at2759"/>
<proteinExistence type="predicted"/>
<dbReference type="Proteomes" id="UP000646827">
    <property type="component" value="Unassembled WGS sequence"/>
</dbReference>
<sequence>METCVASYTSPHQSSNEAPPSPTNSNSSNLDNDTMLTSSTTTPILTSPTTPTPTSTTDKNVITRETNRTVTTIENEIIQMNTPPATPTSPRRINQLHRRLSRYPSTTLSDLIPAATAALKASQQLKKETERSITEEGQDQYQQQEGTSEQVLGSTFARALAKVRVQVQTKRLKEKYLTLEWVRLALALPVDESIINNSKHPLPPMKKKYVDPEQLLQEQQQRTRITREERDDDGNTIRMIALKTLKGRTGEIATWYEWKIDKSKFTMEQVESKVDRLRTRIQEKKQTISTFIT</sequence>